<dbReference type="SUPFAM" id="SSF57716">
    <property type="entry name" value="Glucocorticoid receptor-like (DNA-binding domain)"/>
    <property type="match status" value="1"/>
</dbReference>
<evidence type="ECO:0000256" key="2">
    <source>
        <dbReference type="SAM" id="MobiDB-lite"/>
    </source>
</evidence>
<evidence type="ECO:0000256" key="1">
    <source>
        <dbReference type="SAM" id="Coils"/>
    </source>
</evidence>
<keyword evidence="1" id="KW-0175">Coiled coil</keyword>
<reference evidence="4" key="1">
    <citation type="journal article" date="2017" name="bioRxiv">
        <title>Comparative analysis of the genomes of Stylophora pistillata and Acropora digitifera provides evidence for extensive differences between species of corals.</title>
        <authorList>
            <person name="Voolstra C.R."/>
            <person name="Li Y."/>
            <person name="Liew Y.J."/>
            <person name="Baumgarten S."/>
            <person name="Zoccola D."/>
            <person name="Flot J.-F."/>
            <person name="Tambutte S."/>
            <person name="Allemand D."/>
            <person name="Aranda M."/>
        </authorList>
    </citation>
    <scope>NUCLEOTIDE SEQUENCE [LARGE SCALE GENOMIC DNA]</scope>
</reference>
<gene>
    <name evidence="3" type="ORF">AWC38_SpisGene14268</name>
</gene>
<feature type="region of interest" description="Disordered" evidence="2">
    <location>
        <begin position="238"/>
        <end position="267"/>
    </location>
</feature>
<accession>A0A2B4RWU9</accession>
<dbReference type="OrthoDB" id="5985433at2759"/>
<dbReference type="EMBL" id="LSMT01000284">
    <property type="protein sequence ID" value="PFX21253.1"/>
    <property type="molecule type" value="Genomic_DNA"/>
</dbReference>
<comment type="caution">
    <text evidence="3">The sequence shown here is derived from an EMBL/GenBank/DDBJ whole genome shotgun (WGS) entry which is preliminary data.</text>
</comment>
<proteinExistence type="predicted"/>
<organism evidence="3 4">
    <name type="scientific">Stylophora pistillata</name>
    <name type="common">Smooth cauliflower coral</name>
    <dbReference type="NCBI Taxonomy" id="50429"/>
    <lineage>
        <taxon>Eukaryota</taxon>
        <taxon>Metazoa</taxon>
        <taxon>Cnidaria</taxon>
        <taxon>Anthozoa</taxon>
        <taxon>Hexacorallia</taxon>
        <taxon>Scleractinia</taxon>
        <taxon>Astrocoeniina</taxon>
        <taxon>Pocilloporidae</taxon>
        <taxon>Stylophora</taxon>
    </lineage>
</organism>
<sequence>MFLSTSSYEVNAQNKGLVSVLKCVKLCQSGKERTGIREQSESTTTTFDSCEKDIATLCDSLWLKNCFCIDHPFDLGHAKVFATEGDSGAVLFERNEDGDLQAFGIIFGQHQNSYKLCGLDTPIQTALESLSKGISEDTNLRLLSNYDQLALVCRTLFPAWCPTSLPDAIQTEMVWKIMPHVKENLGQNATIRFHSCPKPDWYTKWSNLLNRKGFKFFKSTVVCSNHFEFGQPRLNSRHPSKYLKGYSSGHKTRKSPTERQEQSKIASQVSQAEEIVPKVQNVEDEESNSLTQKEQYELELLKLKEELKTVKDSYMHIIKEKDQQIEELKSRIIFGIDPIKGRDDQAKIFTGLPSYSLFKWAFDEVKEAANTMNYYSL</sequence>
<evidence type="ECO:0000313" key="4">
    <source>
        <dbReference type="Proteomes" id="UP000225706"/>
    </source>
</evidence>
<protein>
    <submittedName>
        <fullName evidence="3">Uncharacterized protein</fullName>
    </submittedName>
</protein>
<evidence type="ECO:0000313" key="3">
    <source>
        <dbReference type="EMBL" id="PFX21253.1"/>
    </source>
</evidence>
<feature type="coiled-coil region" evidence="1">
    <location>
        <begin position="279"/>
        <end position="331"/>
    </location>
</feature>
<dbReference type="Proteomes" id="UP000225706">
    <property type="component" value="Unassembled WGS sequence"/>
</dbReference>
<name>A0A2B4RWU9_STYPI</name>
<dbReference type="AlphaFoldDB" id="A0A2B4RWU9"/>
<keyword evidence="4" id="KW-1185">Reference proteome</keyword>